<evidence type="ECO:0000256" key="4">
    <source>
        <dbReference type="SAM" id="MobiDB-lite"/>
    </source>
</evidence>
<evidence type="ECO:0000259" key="6">
    <source>
        <dbReference type="PROSITE" id="PS50111"/>
    </source>
</evidence>
<organism evidence="7 8">
    <name type="scientific">Devosia nanyangense</name>
    <dbReference type="NCBI Taxonomy" id="1228055"/>
    <lineage>
        <taxon>Bacteria</taxon>
        <taxon>Pseudomonadati</taxon>
        <taxon>Pseudomonadota</taxon>
        <taxon>Alphaproteobacteria</taxon>
        <taxon>Hyphomicrobiales</taxon>
        <taxon>Devosiaceae</taxon>
        <taxon>Devosia</taxon>
    </lineage>
</organism>
<evidence type="ECO:0000256" key="3">
    <source>
        <dbReference type="PROSITE-ProRule" id="PRU00284"/>
    </source>
</evidence>
<protein>
    <recommendedName>
        <fullName evidence="6">Methyl-accepting transducer domain-containing protein</fullName>
    </recommendedName>
</protein>
<evidence type="ECO:0000256" key="1">
    <source>
        <dbReference type="ARBA" id="ARBA00022500"/>
    </source>
</evidence>
<feature type="transmembrane region" description="Helical" evidence="5">
    <location>
        <begin position="20"/>
        <end position="49"/>
    </location>
</feature>
<keyword evidence="5" id="KW-0472">Membrane</keyword>
<comment type="caution">
    <text evidence="7">The sequence shown here is derived from an EMBL/GenBank/DDBJ whole genome shotgun (WGS) entry which is preliminary data.</text>
</comment>
<reference evidence="7" key="1">
    <citation type="submission" date="2020-07" db="EMBL/GenBank/DDBJ databases">
        <title>Huge and variable diversity of episymbiotic CPR bacteria and DPANN archaea in groundwater ecosystems.</title>
        <authorList>
            <person name="He C.Y."/>
            <person name="Keren R."/>
            <person name="Whittaker M."/>
            <person name="Farag I.F."/>
            <person name="Doudna J."/>
            <person name="Cate J.H.D."/>
            <person name="Banfield J.F."/>
        </authorList>
    </citation>
    <scope>NUCLEOTIDE SEQUENCE</scope>
    <source>
        <strain evidence="7">NC_groundwater_1586_Pr3_B-0.1um_66_15</strain>
    </source>
</reference>
<dbReference type="AlphaFoldDB" id="A0A933P063"/>
<evidence type="ECO:0000313" key="7">
    <source>
        <dbReference type="EMBL" id="MBI4923796.1"/>
    </source>
</evidence>
<dbReference type="SUPFAM" id="SSF58104">
    <property type="entry name" value="Methyl-accepting chemotaxis protein (MCP) signaling domain"/>
    <property type="match status" value="1"/>
</dbReference>
<evidence type="ECO:0000256" key="5">
    <source>
        <dbReference type="SAM" id="Phobius"/>
    </source>
</evidence>
<keyword evidence="1" id="KW-0145">Chemotaxis</keyword>
<keyword evidence="5" id="KW-0812">Transmembrane</keyword>
<evidence type="ECO:0000256" key="2">
    <source>
        <dbReference type="ARBA" id="ARBA00029447"/>
    </source>
</evidence>
<dbReference type="GO" id="GO:0016020">
    <property type="term" value="C:membrane"/>
    <property type="evidence" value="ECO:0007669"/>
    <property type="project" value="InterPro"/>
</dbReference>
<dbReference type="Gene3D" id="1.10.287.950">
    <property type="entry name" value="Methyl-accepting chemotaxis protein"/>
    <property type="match status" value="1"/>
</dbReference>
<dbReference type="PROSITE" id="PS50111">
    <property type="entry name" value="CHEMOTAXIS_TRANSDUC_2"/>
    <property type="match status" value="1"/>
</dbReference>
<dbReference type="InterPro" id="IPR004089">
    <property type="entry name" value="MCPsignal_dom"/>
</dbReference>
<dbReference type="Pfam" id="PF00015">
    <property type="entry name" value="MCPsignal"/>
    <property type="match status" value="1"/>
</dbReference>
<proteinExistence type="inferred from homology"/>
<dbReference type="Proteomes" id="UP000782610">
    <property type="component" value="Unassembled WGS sequence"/>
</dbReference>
<feature type="region of interest" description="Disordered" evidence="4">
    <location>
        <begin position="483"/>
        <end position="508"/>
    </location>
</feature>
<dbReference type="SMART" id="SM00283">
    <property type="entry name" value="MA"/>
    <property type="match status" value="1"/>
</dbReference>
<dbReference type="PRINTS" id="PR00260">
    <property type="entry name" value="CHEMTRNSDUCR"/>
</dbReference>
<keyword evidence="3" id="KW-0807">Transducer</keyword>
<comment type="similarity">
    <text evidence="2">Belongs to the methyl-accepting chemotaxis (MCP) protein family.</text>
</comment>
<dbReference type="EMBL" id="JACRAF010000061">
    <property type="protein sequence ID" value="MBI4923796.1"/>
    <property type="molecule type" value="Genomic_DNA"/>
</dbReference>
<dbReference type="GO" id="GO:0004888">
    <property type="term" value="F:transmembrane signaling receptor activity"/>
    <property type="evidence" value="ECO:0007669"/>
    <property type="project" value="InterPro"/>
</dbReference>
<dbReference type="PANTHER" id="PTHR43531:SF11">
    <property type="entry name" value="METHYL-ACCEPTING CHEMOTAXIS PROTEIN 3"/>
    <property type="match status" value="1"/>
</dbReference>
<dbReference type="GO" id="GO:0006935">
    <property type="term" value="P:chemotaxis"/>
    <property type="evidence" value="ECO:0007669"/>
    <property type="project" value="UniProtKB-KW"/>
</dbReference>
<sequence length="508" mass="53224">MGEVMALLIAARGYSWQMDFHMAFFAALALCALMYDVRAIVLGTVLVAVHHIGLGLFMDDLVFYGGGGLVRVGLHAVLLLIEAAGMVVVTLNTSHLLAFADSKSAEAANETEKAQDLALTGAADRAARDEQYGKMLARLEASFGEVVEKAAEGDFSSRITEKFGDASLDGLARKINGLVDAMDRGVSETVAVLSQLADTNLGARMSGAHAGAFARVKADTNRLAETFSTIVSQLRDTSRSLKHATGEMLTGSTDLAARTSEQADTLQQTSAAISQLATTVMENAKRAKEASTVASSVSRTAEEGGAVMRQATEAMERITTSSAKISNIIGLIDDIAFQTNLLALNASVEAARAGEAGKGFAVVAIEVRRLAQSAAQASSDVKGLIEQSGNEVKGGSSLVSGAALKLDAMLEAARSNNDRMTMIAARSDEQAVAIHQINTAVRKLDEMTQHNAALVQETSAAIEQTETQASELDSIVETFTLTDSAASAGARRGPSRDQGRAPRVAAKA</sequence>
<dbReference type="PANTHER" id="PTHR43531">
    <property type="entry name" value="PROTEIN ICFG"/>
    <property type="match status" value="1"/>
</dbReference>
<dbReference type="InterPro" id="IPR051310">
    <property type="entry name" value="MCP_chemotaxis"/>
</dbReference>
<accession>A0A933P063</accession>
<keyword evidence="5" id="KW-1133">Transmembrane helix</keyword>
<feature type="domain" description="Methyl-accepting transducer" evidence="6">
    <location>
        <begin position="237"/>
        <end position="466"/>
    </location>
</feature>
<evidence type="ECO:0000313" key="8">
    <source>
        <dbReference type="Proteomes" id="UP000782610"/>
    </source>
</evidence>
<name>A0A933P063_9HYPH</name>
<gene>
    <name evidence="7" type="ORF">HY834_18820</name>
</gene>
<dbReference type="GO" id="GO:0007165">
    <property type="term" value="P:signal transduction"/>
    <property type="evidence" value="ECO:0007669"/>
    <property type="project" value="UniProtKB-KW"/>
</dbReference>
<dbReference type="InterPro" id="IPR004090">
    <property type="entry name" value="Chemotax_Me-accpt_rcpt"/>
</dbReference>